<keyword evidence="2" id="KW-1185">Reference proteome</keyword>
<dbReference type="RefSeq" id="WP_038606376.1">
    <property type="nucleotide sequence ID" value="NZ_CP008944.1"/>
</dbReference>
<dbReference type="Proteomes" id="UP000028504">
    <property type="component" value="Chromosome"/>
</dbReference>
<dbReference type="InterPro" id="IPR003477">
    <property type="entry name" value="PemK-like"/>
</dbReference>
<gene>
    <name evidence="1" type="ORF">CATYP_08010</name>
</gene>
<reference evidence="1 2" key="1">
    <citation type="submission" date="2014-07" db="EMBL/GenBank/DDBJ databases">
        <title>Complete genome sequence of Corynebacterium atypicum DSM 44849: identifiction of the mycolic acid biosynthesis genes.</title>
        <authorList>
            <person name="Tippelt A."/>
            <person name="Mollmann S."/>
            <person name="Albersmeier A."/>
            <person name="Jaenicke S."/>
            <person name="Ruckert C."/>
            <person name="Tauch A."/>
        </authorList>
    </citation>
    <scope>NUCLEOTIDE SEQUENCE [LARGE SCALE GENOMIC DNA]</scope>
    <source>
        <strain evidence="1 2">R2070</strain>
    </source>
</reference>
<dbReference type="SUPFAM" id="SSF50118">
    <property type="entry name" value="Cell growth inhibitor/plasmid maintenance toxic component"/>
    <property type="match status" value="1"/>
</dbReference>
<proteinExistence type="predicted"/>
<accession>A0ABN4DDX9</accession>
<protein>
    <recommendedName>
        <fullName evidence="3">Growth inhibitor PemK</fullName>
    </recommendedName>
</protein>
<dbReference type="EMBL" id="CP008944">
    <property type="protein sequence ID" value="AIG64535.1"/>
    <property type="molecule type" value="Genomic_DNA"/>
</dbReference>
<evidence type="ECO:0000313" key="1">
    <source>
        <dbReference type="EMBL" id="AIG64535.1"/>
    </source>
</evidence>
<name>A0ABN4DDX9_9CORY</name>
<sequence>MTKPPVQSRFTRLLARLLPDAAPVDAGLKKVNARLGRGQQENSSNRAQEAVKVHATEAVARSLYYAPSMDGQAEPGEVVFIWTPSDGADQPLRERAMLIVGHNRGTVLGLLISPNPQHADDERWLDIGTGDWDVAGRACWVRLDRVLEVSELGIRRQGILFPRRRFDRVAAKLRYRFGWN</sequence>
<evidence type="ECO:0008006" key="3">
    <source>
        <dbReference type="Google" id="ProtNLM"/>
    </source>
</evidence>
<evidence type="ECO:0000313" key="2">
    <source>
        <dbReference type="Proteomes" id="UP000028504"/>
    </source>
</evidence>
<organism evidence="1 2">
    <name type="scientific">Corynebacterium atypicum</name>
    <dbReference type="NCBI Taxonomy" id="191610"/>
    <lineage>
        <taxon>Bacteria</taxon>
        <taxon>Bacillati</taxon>
        <taxon>Actinomycetota</taxon>
        <taxon>Actinomycetes</taxon>
        <taxon>Mycobacteriales</taxon>
        <taxon>Corynebacteriaceae</taxon>
        <taxon>Corynebacterium</taxon>
    </lineage>
</organism>
<dbReference type="Pfam" id="PF02452">
    <property type="entry name" value="PemK_toxin"/>
    <property type="match status" value="1"/>
</dbReference>